<dbReference type="NCBIfam" id="TIGR00066">
    <property type="entry name" value="g_glut_trans"/>
    <property type="match status" value="1"/>
</dbReference>
<evidence type="ECO:0000313" key="9">
    <source>
        <dbReference type="Proteomes" id="UP001562065"/>
    </source>
</evidence>
<protein>
    <recommendedName>
        <fullName evidence="5">Glutathione hydrolase proenzyme</fullName>
        <ecNumber evidence="5">2.3.2.2</ecNumber>
        <ecNumber evidence="5">3.4.19.13</ecNumber>
    </recommendedName>
    <component>
        <recommendedName>
            <fullName evidence="5">Glutathione hydrolase large chain</fullName>
        </recommendedName>
    </component>
    <component>
        <recommendedName>
            <fullName evidence="5">Glutathione hydrolase small chain</fullName>
        </recommendedName>
    </component>
</protein>
<name>A0ABV4AEQ1_9GAMM</name>
<proteinExistence type="inferred from homology"/>
<dbReference type="InterPro" id="IPR029055">
    <property type="entry name" value="Ntn_hydrolases_N"/>
</dbReference>
<dbReference type="Proteomes" id="UP001562065">
    <property type="component" value="Unassembled WGS sequence"/>
</dbReference>
<dbReference type="EMBL" id="JBGCUO010000001">
    <property type="protein sequence ID" value="MEY1660551.1"/>
    <property type="molecule type" value="Genomic_DNA"/>
</dbReference>
<dbReference type="InterPro" id="IPR000101">
    <property type="entry name" value="GGT_peptidase"/>
</dbReference>
<keyword evidence="7" id="KW-0732">Signal</keyword>
<evidence type="ECO:0000256" key="3">
    <source>
        <dbReference type="ARBA" id="ARBA00023315"/>
    </source>
</evidence>
<dbReference type="EC" id="2.3.2.2" evidence="5"/>
<dbReference type="RefSeq" id="WP_369453799.1">
    <property type="nucleotide sequence ID" value="NZ_JBGCUO010000001.1"/>
</dbReference>
<dbReference type="PRINTS" id="PR01210">
    <property type="entry name" value="GGTRANSPTASE"/>
</dbReference>
<comment type="caution">
    <text evidence="8">The sequence shown here is derived from an EMBL/GenBank/DDBJ whole genome shotgun (WGS) entry which is preliminary data.</text>
</comment>
<organism evidence="8 9">
    <name type="scientific">Isoalcanivorax beigongshangi</name>
    <dbReference type="NCBI Taxonomy" id="3238810"/>
    <lineage>
        <taxon>Bacteria</taxon>
        <taxon>Pseudomonadati</taxon>
        <taxon>Pseudomonadota</taxon>
        <taxon>Gammaproteobacteria</taxon>
        <taxon>Oceanospirillales</taxon>
        <taxon>Alcanivoracaceae</taxon>
        <taxon>Isoalcanivorax</taxon>
    </lineage>
</organism>
<dbReference type="Gene3D" id="1.10.246.130">
    <property type="match status" value="1"/>
</dbReference>
<dbReference type="InterPro" id="IPR043138">
    <property type="entry name" value="GGT_lsub"/>
</dbReference>
<dbReference type="Pfam" id="PF01019">
    <property type="entry name" value="G_glu_transpept"/>
    <property type="match status" value="1"/>
</dbReference>
<feature type="signal peptide" evidence="7">
    <location>
        <begin position="1"/>
        <end position="19"/>
    </location>
</feature>
<keyword evidence="5" id="KW-0317">Glutathione biosynthesis</keyword>
<comment type="similarity">
    <text evidence="5">Belongs to the gamma-glutamyltransferase family.</text>
</comment>
<dbReference type="SUPFAM" id="SSF56235">
    <property type="entry name" value="N-terminal nucleophile aminohydrolases (Ntn hydrolases)"/>
    <property type="match status" value="1"/>
</dbReference>
<evidence type="ECO:0000256" key="7">
    <source>
        <dbReference type="SAM" id="SignalP"/>
    </source>
</evidence>
<comment type="catalytic activity">
    <reaction evidence="1 5">
        <text>an S-substituted glutathione + H2O = an S-substituted L-cysteinylglycine + L-glutamate</text>
        <dbReference type="Rhea" id="RHEA:59468"/>
        <dbReference type="ChEBI" id="CHEBI:15377"/>
        <dbReference type="ChEBI" id="CHEBI:29985"/>
        <dbReference type="ChEBI" id="CHEBI:90779"/>
        <dbReference type="ChEBI" id="CHEBI:143103"/>
        <dbReference type="EC" id="3.4.19.13"/>
    </reaction>
</comment>
<gene>
    <name evidence="8" type="primary">ggt</name>
    <name evidence="8" type="ORF">AB5I84_00145</name>
</gene>
<evidence type="ECO:0000256" key="4">
    <source>
        <dbReference type="ARBA" id="ARBA00047417"/>
    </source>
</evidence>
<comment type="pathway">
    <text evidence="5">Sulfur metabolism; glutathione metabolism.</text>
</comment>
<keyword evidence="5" id="KW-0865">Zymogen</keyword>
<dbReference type="PANTHER" id="PTHR43199:SF6">
    <property type="entry name" value="GLUTATHIONE HYDROLASE PROENZYME"/>
    <property type="match status" value="1"/>
</dbReference>
<dbReference type="GO" id="GO:0103068">
    <property type="term" value="F:leukotriene C4 gamma-glutamyl transferase activity"/>
    <property type="evidence" value="ECO:0007669"/>
    <property type="project" value="UniProtKB-EC"/>
</dbReference>
<keyword evidence="9" id="KW-1185">Reference proteome</keyword>
<dbReference type="EC" id="3.4.19.13" evidence="5"/>
<evidence type="ECO:0000256" key="2">
    <source>
        <dbReference type="ARBA" id="ARBA00001089"/>
    </source>
</evidence>
<comment type="catalytic activity">
    <reaction evidence="2 5">
        <text>glutathione + H2O = L-cysteinylglycine + L-glutamate</text>
        <dbReference type="Rhea" id="RHEA:28807"/>
        <dbReference type="ChEBI" id="CHEBI:15377"/>
        <dbReference type="ChEBI" id="CHEBI:29985"/>
        <dbReference type="ChEBI" id="CHEBI:57925"/>
        <dbReference type="ChEBI" id="CHEBI:61694"/>
        <dbReference type="EC" id="3.4.19.13"/>
    </reaction>
</comment>
<dbReference type="InterPro" id="IPR043137">
    <property type="entry name" value="GGT_ssub_C"/>
</dbReference>
<evidence type="ECO:0000256" key="1">
    <source>
        <dbReference type="ARBA" id="ARBA00001049"/>
    </source>
</evidence>
<dbReference type="Gene3D" id="3.60.20.40">
    <property type="match status" value="1"/>
</dbReference>
<feature type="region of interest" description="Disordered" evidence="6">
    <location>
        <begin position="537"/>
        <end position="566"/>
    </location>
</feature>
<reference evidence="8 9" key="1">
    <citation type="submission" date="2024-07" db="EMBL/GenBank/DDBJ databases">
        <authorList>
            <person name="Ren Q."/>
        </authorList>
    </citation>
    <scope>NUCLEOTIDE SEQUENCE [LARGE SCALE GENOMIC DNA]</scope>
    <source>
        <strain evidence="8 9">REN37</strain>
    </source>
</reference>
<evidence type="ECO:0000313" key="8">
    <source>
        <dbReference type="EMBL" id="MEY1660551.1"/>
    </source>
</evidence>
<comment type="PTM">
    <text evidence="5">Cleaved by autocatalysis into a large and a small subunit.</text>
</comment>
<keyword evidence="5" id="KW-0378">Hydrolase</keyword>
<evidence type="ECO:0000256" key="6">
    <source>
        <dbReference type="SAM" id="MobiDB-lite"/>
    </source>
</evidence>
<keyword evidence="5 8" id="KW-0808">Transferase</keyword>
<comment type="subunit">
    <text evidence="5">This enzyme consists of two polypeptide chains, which are synthesized in precursor form from a single polypeptide.</text>
</comment>
<dbReference type="InterPro" id="IPR051792">
    <property type="entry name" value="GGT_bact"/>
</dbReference>
<feature type="chain" id="PRO_5047262353" description="Glutathione hydrolase proenzyme" evidence="7">
    <location>
        <begin position="20"/>
        <end position="566"/>
    </location>
</feature>
<keyword evidence="3 5" id="KW-0012">Acyltransferase</keyword>
<evidence type="ECO:0000256" key="5">
    <source>
        <dbReference type="RuleBase" id="RU368036"/>
    </source>
</evidence>
<dbReference type="PANTHER" id="PTHR43199">
    <property type="entry name" value="GLUTATHIONE HYDROLASE"/>
    <property type="match status" value="1"/>
</dbReference>
<comment type="catalytic activity">
    <reaction evidence="4 5">
        <text>an N-terminal (5-L-glutamyl)-[peptide] + an alpha-amino acid = 5-L-glutamyl amino acid + an N-terminal L-alpha-aminoacyl-[peptide]</text>
        <dbReference type="Rhea" id="RHEA:23904"/>
        <dbReference type="Rhea" id="RHEA-COMP:9780"/>
        <dbReference type="Rhea" id="RHEA-COMP:9795"/>
        <dbReference type="ChEBI" id="CHEBI:77644"/>
        <dbReference type="ChEBI" id="CHEBI:78597"/>
        <dbReference type="ChEBI" id="CHEBI:78599"/>
        <dbReference type="ChEBI" id="CHEBI:78608"/>
        <dbReference type="EC" id="2.3.2.2"/>
    </reaction>
</comment>
<sequence>MALRAFLILLCLLSVAARAAVPPSPAVASAHPLATDAGMAILAAGGNAFDAAIAVAAVLAVVEPAGSGMGGGGFWLLHRAADGYQTMIDARETAPAAATATLYQDADGNVVRDRAINGPLAAAIPGQAAAFDHLAREYGALPLRRSLAPAIDIARKGFPVSERYRTLVGMRAEVLRRDATSAALFLRNGEIPAAGTLIRQPELAATLERLARDGRDGFYRGPVATQLVNGVRAAGGIWTLDDLANYRVIEREPVVVELGDARLVTSPPPSSGGLALAQTLLMLKQFNNGDIDSALRPHLTVEAMRRAYRDRAEFLGDPDYVNIPMAELLSPRHIAQQASSIALDRPTPSLSLGTPLEQPKGTHTTHFSVLDGDGNRVAATLSINLPFGAAFTPAGTGVLLNNEMDDFSAKPGSPNAYGLIGTEANAIAGGKRPLSSMTPTFVEWPDRVALLGTPGGSRIISMVILAVQEARAGKPVEQWVARQRYHHQYLPDQVEVEPAFLGSLEARQLQSRGHELVSTGRAYGDMHVILWDREHGTTAAADPRGEGKAAVDAPLPMEHPAAAYAP</sequence>
<accession>A0ABV4AEQ1</accession>